<organism evidence="2 3">
    <name type="scientific">Pleurodeles waltl</name>
    <name type="common">Iberian ribbed newt</name>
    <dbReference type="NCBI Taxonomy" id="8319"/>
    <lineage>
        <taxon>Eukaryota</taxon>
        <taxon>Metazoa</taxon>
        <taxon>Chordata</taxon>
        <taxon>Craniata</taxon>
        <taxon>Vertebrata</taxon>
        <taxon>Euteleostomi</taxon>
        <taxon>Amphibia</taxon>
        <taxon>Batrachia</taxon>
        <taxon>Caudata</taxon>
        <taxon>Salamandroidea</taxon>
        <taxon>Salamandridae</taxon>
        <taxon>Pleurodelinae</taxon>
        <taxon>Pleurodeles</taxon>
    </lineage>
</organism>
<feature type="compositionally biased region" description="Basic and acidic residues" evidence="1">
    <location>
        <begin position="1"/>
        <end position="16"/>
    </location>
</feature>
<name>A0AAV7MJ36_PLEWA</name>
<keyword evidence="3" id="KW-1185">Reference proteome</keyword>
<gene>
    <name evidence="2" type="ORF">NDU88_000232</name>
</gene>
<comment type="caution">
    <text evidence="2">The sequence shown here is derived from an EMBL/GenBank/DDBJ whole genome shotgun (WGS) entry which is preliminary data.</text>
</comment>
<dbReference type="AlphaFoldDB" id="A0AAV7MJ36"/>
<feature type="region of interest" description="Disordered" evidence="1">
    <location>
        <begin position="1"/>
        <end position="35"/>
    </location>
</feature>
<evidence type="ECO:0000313" key="3">
    <source>
        <dbReference type="Proteomes" id="UP001066276"/>
    </source>
</evidence>
<dbReference type="EMBL" id="JANPWB010000013">
    <property type="protein sequence ID" value="KAJ1102790.1"/>
    <property type="molecule type" value="Genomic_DNA"/>
</dbReference>
<sequence length="115" mass="12560">MDTGRQEARLPEEHQRVMLGPGAEPRSYLEPETKGAGALQSLEQYLEPETKGAGARGRASKNTYNQKTKGAGALQSLEQYLEPETKGAGARGRASNNTYNQKQRVLEPCRASNNI</sequence>
<evidence type="ECO:0000313" key="2">
    <source>
        <dbReference type="EMBL" id="KAJ1102790.1"/>
    </source>
</evidence>
<accession>A0AAV7MJ36</accession>
<dbReference type="Proteomes" id="UP001066276">
    <property type="component" value="Chromosome 9"/>
</dbReference>
<feature type="region of interest" description="Disordered" evidence="1">
    <location>
        <begin position="48"/>
        <end position="115"/>
    </location>
</feature>
<reference evidence="2" key="1">
    <citation type="journal article" date="2022" name="bioRxiv">
        <title>Sequencing and chromosome-scale assembly of the giantPleurodeles waltlgenome.</title>
        <authorList>
            <person name="Brown T."/>
            <person name="Elewa A."/>
            <person name="Iarovenko S."/>
            <person name="Subramanian E."/>
            <person name="Araus A.J."/>
            <person name="Petzold A."/>
            <person name="Susuki M."/>
            <person name="Suzuki K.-i.T."/>
            <person name="Hayashi T."/>
            <person name="Toyoda A."/>
            <person name="Oliveira C."/>
            <person name="Osipova E."/>
            <person name="Leigh N.D."/>
            <person name="Simon A."/>
            <person name="Yun M.H."/>
        </authorList>
    </citation>
    <scope>NUCLEOTIDE SEQUENCE</scope>
    <source>
        <strain evidence="2">20211129_DDA</strain>
        <tissue evidence="2">Liver</tissue>
    </source>
</reference>
<evidence type="ECO:0000256" key="1">
    <source>
        <dbReference type="SAM" id="MobiDB-lite"/>
    </source>
</evidence>
<feature type="compositionally biased region" description="Polar residues" evidence="1">
    <location>
        <begin position="94"/>
        <end position="103"/>
    </location>
</feature>
<protein>
    <submittedName>
        <fullName evidence="2">Uncharacterized protein</fullName>
    </submittedName>
</protein>
<proteinExistence type="predicted"/>